<dbReference type="InterPro" id="IPR044651">
    <property type="entry name" value="OTSB-like"/>
</dbReference>
<keyword evidence="6" id="KW-0460">Magnesium</keyword>
<dbReference type="GO" id="GO:0004805">
    <property type="term" value="F:trehalose-phosphatase activity"/>
    <property type="evidence" value="ECO:0007669"/>
    <property type="project" value="UniProtKB-EC"/>
</dbReference>
<accession>A0A1H5MTL9</accession>
<name>A0A1H5MTL9_9MICO</name>
<dbReference type="Pfam" id="PF02358">
    <property type="entry name" value="Trehalose_PPase"/>
    <property type="match status" value="1"/>
</dbReference>
<comment type="cofactor">
    <cofactor evidence="6">
        <name>Mg(2+)</name>
        <dbReference type="ChEBI" id="CHEBI:18420"/>
    </cofactor>
</comment>
<comment type="catalytic activity">
    <reaction evidence="1 6">
        <text>alpha,alpha-trehalose 6-phosphate + H2O = alpha,alpha-trehalose + phosphate</text>
        <dbReference type="Rhea" id="RHEA:23420"/>
        <dbReference type="ChEBI" id="CHEBI:15377"/>
        <dbReference type="ChEBI" id="CHEBI:16551"/>
        <dbReference type="ChEBI" id="CHEBI:43474"/>
        <dbReference type="ChEBI" id="CHEBI:58429"/>
        <dbReference type="EC" id="3.1.3.12"/>
    </reaction>
</comment>
<dbReference type="Proteomes" id="UP000199220">
    <property type="component" value="Unassembled WGS sequence"/>
</dbReference>
<reference evidence="8" key="1">
    <citation type="submission" date="2016-10" db="EMBL/GenBank/DDBJ databases">
        <authorList>
            <person name="Varghese N."/>
            <person name="Submissions S."/>
        </authorList>
    </citation>
    <scope>NUCLEOTIDE SEQUENCE [LARGE SCALE GENOMIC DNA]</scope>
    <source>
        <strain evidence="8">DSM 21368</strain>
    </source>
</reference>
<evidence type="ECO:0000256" key="5">
    <source>
        <dbReference type="ARBA" id="ARBA00024179"/>
    </source>
</evidence>
<evidence type="ECO:0000313" key="8">
    <source>
        <dbReference type="Proteomes" id="UP000199220"/>
    </source>
</evidence>
<dbReference type="InterPro" id="IPR006379">
    <property type="entry name" value="HAD-SF_hydro_IIB"/>
</dbReference>
<dbReference type="EC" id="3.1.3.12" evidence="6"/>
<evidence type="ECO:0000313" key="7">
    <source>
        <dbReference type="EMBL" id="SEE92715.1"/>
    </source>
</evidence>
<keyword evidence="6" id="KW-0479">Metal-binding</keyword>
<keyword evidence="8" id="KW-1185">Reference proteome</keyword>
<dbReference type="InterPro" id="IPR036412">
    <property type="entry name" value="HAD-like_sf"/>
</dbReference>
<dbReference type="GO" id="GO:0005992">
    <property type="term" value="P:trehalose biosynthetic process"/>
    <property type="evidence" value="ECO:0007669"/>
    <property type="project" value="UniProtKB-UniPathway"/>
</dbReference>
<comment type="similarity">
    <text evidence="3 6">Belongs to the trehalose phosphatase family.</text>
</comment>
<evidence type="ECO:0000256" key="4">
    <source>
        <dbReference type="ARBA" id="ARBA00022801"/>
    </source>
</evidence>
<dbReference type="NCBIfam" id="TIGR01484">
    <property type="entry name" value="HAD-SF-IIB"/>
    <property type="match status" value="1"/>
</dbReference>
<dbReference type="SUPFAM" id="SSF56784">
    <property type="entry name" value="HAD-like"/>
    <property type="match status" value="1"/>
</dbReference>
<dbReference type="EMBL" id="FNTX01000002">
    <property type="protein sequence ID" value="SEE92715.1"/>
    <property type="molecule type" value="Genomic_DNA"/>
</dbReference>
<dbReference type="UniPathway" id="UPA00299"/>
<dbReference type="GO" id="GO:0046872">
    <property type="term" value="F:metal ion binding"/>
    <property type="evidence" value="ECO:0007669"/>
    <property type="project" value="UniProtKB-KW"/>
</dbReference>
<dbReference type="AlphaFoldDB" id="A0A1H5MTL9"/>
<comment type="pathway">
    <text evidence="2 6">Glycan biosynthesis; trehalose biosynthesis.</text>
</comment>
<evidence type="ECO:0000256" key="2">
    <source>
        <dbReference type="ARBA" id="ARBA00005199"/>
    </source>
</evidence>
<evidence type="ECO:0000256" key="1">
    <source>
        <dbReference type="ARBA" id="ARBA00000500"/>
    </source>
</evidence>
<dbReference type="PANTHER" id="PTHR43768:SF3">
    <property type="entry name" value="TREHALOSE 6-PHOSPHATE PHOSPHATASE"/>
    <property type="match status" value="1"/>
</dbReference>
<evidence type="ECO:0000256" key="3">
    <source>
        <dbReference type="ARBA" id="ARBA00008770"/>
    </source>
</evidence>
<gene>
    <name evidence="7" type="ORF">SAMN04488554_3637</name>
</gene>
<protein>
    <recommendedName>
        <fullName evidence="6">Trehalose 6-phosphate phosphatase</fullName>
        <ecNumber evidence="6">3.1.3.12</ecNumber>
    </recommendedName>
</protein>
<comment type="function">
    <text evidence="5 6">Removes the phosphate from trehalose 6-phosphate to produce free trehalose.</text>
</comment>
<dbReference type="Gene3D" id="3.30.70.1020">
    <property type="entry name" value="Trehalose-6-phosphate phosphatase related protein, domain 2"/>
    <property type="match status" value="1"/>
</dbReference>
<organism evidence="7 8">
    <name type="scientific">Ruania alba</name>
    <dbReference type="NCBI Taxonomy" id="648782"/>
    <lineage>
        <taxon>Bacteria</taxon>
        <taxon>Bacillati</taxon>
        <taxon>Actinomycetota</taxon>
        <taxon>Actinomycetes</taxon>
        <taxon>Micrococcales</taxon>
        <taxon>Ruaniaceae</taxon>
        <taxon>Ruania</taxon>
    </lineage>
</organism>
<dbReference type="STRING" id="648782.SAMN04488554_3637"/>
<dbReference type="Gene3D" id="3.40.50.1000">
    <property type="entry name" value="HAD superfamily/HAD-like"/>
    <property type="match status" value="1"/>
</dbReference>
<dbReference type="InterPro" id="IPR003337">
    <property type="entry name" value="Trehalose_PPase"/>
</dbReference>
<keyword evidence="4 6" id="KW-0378">Hydrolase</keyword>
<dbReference type="InterPro" id="IPR023214">
    <property type="entry name" value="HAD_sf"/>
</dbReference>
<dbReference type="PANTHER" id="PTHR43768">
    <property type="entry name" value="TREHALOSE 6-PHOSPHATE PHOSPHATASE"/>
    <property type="match status" value="1"/>
</dbReference>
<dbReference type="RefSeq" id="WP_089774399.1">
    <property type="nucleotide sequence ID" value="NZ_FNTX01000002.1"/>
</dbReference>
<dbReference type="OrthoDB" id="9816160at2"/>
<evidence type="ECO:0000256" key="6">
    <source>
        <dbReference type="RuleBase" id="RU361117"/>
    </source>
</evidence>
<dbReference type="NCBIfam" id="TIGR00685">
    <property type="entry name" value="T6PP"/>
    <property type="match status" value="1"/>
</dbReference>
<proteinExistence type="inferred from homology"/>
<sequence length="263" mass="26983">MEEALTRALHAFATHPRVLVALDFDGCLAPFVQDPADARPLPEASAALARLASADGVQLALVSGRPVAELQQLAAPPPGTWLVGSHGAEQAELDGSGQLHLMPFTLTDDQARVLAEVTAAVGSIAAAHPGAWVEHKPAAAVLHTRGLAPPEADQALAEALDGPGSADQVWAMRGNQVTEIAVVDVSKGGSVTALRERLGGDVAVLYAGDDVTDETALAVLGAGDMGIKVGAAETVAEHRVTDEAALAEALTRLGVWRTSSNDE</sequence>